<comment type="caution">
    <text evidence="2">The sequence shown here is derived from an EMBL/GenBank/DDBJ whole genome shotgun (WGS) entry which is preliminary data.</text>
</comment>
<dbReference type="Pfam" id="PF04230">
    <property type="entry name" value="PS_pyruv_trans"/>
    <property type="match status" value="1"/>
</dbReference>
<protein>
    <submittedName>
        <fullName evidence="2">Polysaccharide pyruvyl transferase family protein</fullName>
    </submittedName>
</protein>
<keyword evidence="2" id="KW-0808">Transferase</keyword>
<dbReference type="Proteomes" id="UP001231109">
    <property type="component" value="Unassembled WGS sequence"/>
</dbReference>
<dbReference type="InterPro" id="IPR007345">
    <property type="entry name" value="Polysacch_pyruvyl_Trfase"/>
</dbReference>
<keyword evidence="3" id="KW-1185">Reference proteome</keyword>
<dbReference type="EMBL" id="JAPJDZ010000004">
    <property type="protein sequence ID" value="MDP5134942.1"/>
    <property type="molecule type" value="Genomic_DNA"/>
</dbReference>
<evidence type="ECO:0000313" key="3">
    <source>
        <dbReference type="Proteomes" id="UP001231109"/>
    </source>
</evidence>
<sequence length="322" mass="36970">MSTTTHYHLMNELKQRHKVIAELISNSSVVYLDVPFYRNVGDLLIMQGTLTFFKHYSIQVKFKSSWFNTPESRIGSKDVLVFQGGGNLGDLYYGCQHLRESLIPKFTNNRIIILPQTIHFEDDKKFQRCCECFRKHPDLHICVRDQKSFELARQMTDNVYLLPDMAHQLYPLTATRATENATLGLFRKDIEALPVSKEFRCETITDWNLMFSNRNKLIVTAYRISRALGVIGLNSLLGAFTTECWIKASRSLTKSAVKLYSRHSHIVTDRLHGHILACLLDKPHVVLDNSYGKNSRYMQCWTAKSDLVTLQIDSAEVSDGGR</sequence>
<gene>
    <name evidence="2" type="ORF">ORJ04_03150</name>
</gene>
<accession>A0ABT9HUZ1</accession>
<name>A0ABT9HUZ1_9GAMM</name>
<dbReference type="GO" id="GO:0016740">
    <property type="term" value="F:transferase activity"/>
    <property type="evidence" value="ECO:0007669"/>
    <property type="project" value="UniProtKB-KW"/>
</dbReference>
<reference evidence="2 3" key="1">
    <citation type="submission" date="2022-11" db="EMBL/GenBank/DDBJ databases">
        <title>Viruses from the air-sea interface of a natural surface slick.</title>
        <authorList>
            <person name="Rahlff J."/>
            <person name="Holmfeldt K."/>
        </authorList>
    </citation>
    <scope>NUCLEOTIDE SEQUENCE [LARGE SCALE GENOMIC DNA]</scope>
    <source>
        <strain evidence="2 3">SMS4</strain>
    </source>
</reference>
<dbReference type="RefSeq" id="WP_305973739.1">
    <property type="nucleotide sequence ID" value="NZ_JAPJDZ010000004.1"/>
</dbReference>
<evidence type="ECO:0000313" key="2">
    <source>
        <dbReference type="EMBL" id="MDP5134942.1"/>
    </source>
</evidence>
<proteinExistence type="predicted"/>
<evidence type="ECO:0000259" key="1">
    <source>
        <dbReference type="Pfam" id="PF04230"/>
    </source>
</evidence>
<feature type="domain" description="Polysaccharide pyruvyl transferase" evidence="1">
    <location>
        <begin position="39"/>
        <end position="291"/>
    </location>
</feature>
<organism evidence="2 3">
    <name type="scientific">Rheinheimera baltica</name>
    <dbReference type="NCBI Taxonomy" id="67576"/>
    <lineage>
        <taxon>Bacteria</taxon>
        <taxon>Pseudomonadati</taxon>
        <taxon>Pseudomonadota</taxon>
        <taxon>Gammaproteobacteria</taxon>
        <taxon>Chromatiales</taxon>
        <taxon>Chromatiaceae</taxon>
        <taxon>Rheinheimera</taxon>
    </lineage>
</organism>